<gene>
    <name evidence="2" type="ORF">A2946_02375</name>
</gene>
<proteinExistence type="predicted"/>
<keyword evidence="1" id="KW-1133">Transmembrane helix</keyword>
<comment type="caution">
    <text evidence="2">The sequence shown here is derived from an EMBL/GenBank/DDBJ whole genome shotgun (WGS) entry which is preliminary data.</text>
</comment>
<sequence>MAIVIEEERRASSGAWVAILMWVVFIGALAAGFYYVFVKKPDLIPIATPKGFIDTKTISELPLDPGKVLQSARFQSLTNHVNEGAVGQVGRSNPFLGF</sequence>
<organism evidence="2 3">
    <name type="scientific">Candidatus Liptonbacteria bacterium RIFCSPLOWO2_01_FULL_53_13</name>
    <dbReference type="NCBI Taxonomy" id="1798651"/>
    <lineage>
        <taxon>Bacteria</taxon>
        <taxon>Candidatus Liptoniibacteriota</taxon>
    </lineage>
</organism>
<keyword evidence="1" id="KW-0812">Transmembrane</keyword>
<evidence type="ECO:0000313" key="2">
    <source>
        <dbReference type="EMBL" id="OGZ00571.1"/>
    </source>
</evidence>
<evidence type="ECO:0000256" key="1">
    <source>
        <dbReference type="SAM" id="Phobius"/>
    </source>
</evidence>
<accession>A0A1G2CIS9</accession>
<feature type="transmembrane region" description="Helical" evidence="1">
    <location>
        <begin position="15"/>
        <end position="37"/>
    </location>
</feature>
<evidence type="ECO:0000313" key="3">
    <source>
        <dbReference type="Proteomes" id="UP000178348"/>
    </source>
</evidence>
<protein>
    <submittedName>
        <fullName evidence="2">Uncharacterized protein</fullName>
    </submittedName>
</protein>
<dbReference type="AlphaFoldDB" id="A0A1G2CIS9"/>
<dbReference type="EMBL" id="MHLB01000061">
    <property type="protein sequence ID" value="OGZ00571.1"/>
    <property type="molecule type" value="Genomic_DNA"/>
</dbReference>
<keyword evidence="1" id="KW-0472">Membrane</keyword>
<dbReference type="Proteomes" id="UP000178348">
    <property type="component" value="Unassembled WGS sequence"/>
</dbReference>
<name>A0A1G2CIS9_9BACT</name>
<reference evidence="2 3" key="1">
    <citation type="journal article" date="2016" name="Nat. Commun.">
        <title>Thousands of microbial genomes shed light on interconnected biogeochemical processes in an aquifer system.</title>
        <authorList>
            <person name="Anantharaman K."/>
            <person name="Brown C.T."/>
            <person name="Hug L.A."/>
            <person name="Sharon I."/>
            <person name="Castelle C.J."/>
            <person name="Probst A.J."/>
            <person name="Thomas B.C."/>
            <person name="Singh A."/>
            <person name="Wilkins M.J."/>
            <person name="Karaoz U."/>
            <person name="Brodie E.L."/>
            <person name="Williams K.H."/>
            <person name="Hubbard S.S."/>
            <person name="Banfield J.F."/>
        </authorList>
    </citation>
    <scope>NUCLEOTIDE SEQUENCE [LARGE SCALE GENOMIC DNA]</scope>
</reference>